<keyword evidence="1" id="KW-1133">Transmembrane helix</keyword>
<evidence type="ECO:0000313" key="2">
    <source>
        <dbReference type="EMBL" id="CAE8601864.1"/>
    </source>
</evidence>
<keyword evidence="1" id="KW-0472">Membrane</keyword>
<sequence>MVSDVAYKSFNYLQLLRRTRKIPADALVSPRCMRKQRSGTAALASAAAMLFLGFLRAPPCREQLL</sequence>
<organism evidence="2 3">
    <name type="scientific">Polarella glacialis</name>
    <name type="common">Dinoflagellate</name>
    <dbReference type="NCBI Taxonomy" id="89957"/>
    <lineage>
        <taxon>Eukaryota</taxon>
        <taxon>Sar</taxon>
        <taxon>Alveolata</taxon>
        <taxon>Dinophyceae</taxon>
        <taxon>Suessiales</taxon>
        <taxon>Suessiaceae</taxon>
        <taxon>Polarella</taxon>
    </lineage>
</organism>
<name>A0A813EVR2_POLGL</name>
<proteinExistence type="predicted"/>
<dbReference type="EMBL" id="CAJNNV010013615">
    <property type="protein sequence ID" value="CAE8601864.1"/>
    <property type="molecule type" value="Genomic_DNA"/>
</dbReference>
<protein>
    <submittedName>
        <fullName evidence="2">Uncharacterized protein</fullName>
    </submittedName>
</protein>
<feature type="non-terminal residue" evidence="2">
    <location>
        <position position="65"/>
    </location>
</feature>
<reference evidence="2" key="1">
    <citation type="submission" date="2021-02" db="EMBL/GenBank/DDBJ databases">
        <authorList>
            <person name="Dougan E. K."/>
            <person name="Rhodes N."/>
            <person name="Thang M."/>
            <person name="Chan C."/>
        </authorList>
    </citation>
    <scope>NUCLEOTIDE SEQUENCE</scope>
</reference>
<feature type="transmembrane region" description="Helical" evidence="1">
    <location>
        <begin position="39"/>
        <end position="57"/>
    </location>
</feature>
<dbReference type="Proteomes" id="UP000654075">
    <property type="component" value="Unassembled WGS sequence"/>
</dbReference>
<evidence type="ECO:0000313" key="3">
    <source>
        <dbReference type="Proteomes" id="UP000654075"/>
    </source>
</evidence>
<gene>
    <name evidence="2" type="ORF">PGLA1383_LOCUS20135</name>
</gene>
<comment type="caution">
    <text evidence="2">The sequence shown here is derived from an EMBL/GenBank/DDBJ whole genome shotgun (WGS) entry which is preliminary data.</text>
</comment>
<evidence type="ECO:0000256" key="1">
    <source>
        <dbReference type="SAM" id="Phobius"/>
    </source>
</evidence>
<accession>A0A813EVR2</accession>
<dbReference type="AlphaFoldDB" id="A0A813EVR2"/>
<keyword evidence="3" id="KW-1185">Reference proteome</keyword>
<keyword evidence="1" id="KW-0812">Transmembrane</keyword>